<sequence length="368" mass="42026">MHEYFNYNIKGKNEDITTLLEKISDRICEDAYEDTSIPRFLLENSSDLLKYWDESKKKFLKFPKTETSITIGDDEEMNYGGKLDFEEINDFMIQHAKNLNVLGEYANSTVSYEICVLIKNGLSKQIDNFQRDEYLENLCVHGDKKTRTSNPWFGEDFEDLFDYAERSGIDIDDLNQFEDLIEDHEFSGLREILEKAFIYECEPLSDSIEPLLEDGVNGVFFKNKIKFKKLISNFVIEHAGDDKQYASYDEGKKTAVIRVEVKGTQHEGRSSRIEKISVGKIVNVVREPNNPYNSNNLAVYNTLGESLGNLPAELGNALSPLIDGNVAAIQSAKASYVEPLSQRSKNAKKAILYVELAIKLEETRQDNQ</sequence>
<keyword evidence="5" id="KW-1185">Reference proteome</keyword>
<dbReference type="GO" id="GO:0003676">
    <property type="term" value="F:nucleic acid binding"/>
    <property type="evidence" value="ECO:0007669"/>
    <property type="project" value="InterPro"/>
</dbReference>
<keyword evidence="1" id="KW-0479">Metal-binding</keyword>
<dbReference type="RefSeq" id="WP_091236634.1">
    <property type="nucleotide sequence ID" value="NZ_FMKA01000037.1"/>
</dbReference>
<dbReference type="InterPro" id="IPR014905">
    <property type="entry name" value="HIRAN"/>
</dbReference>
<keyword evidence="2" id="KW-0378">Hydrolase</keyword>
<protein>
    <submittedName>
        <fullName evidence="4">HIRAN domain-containing protein</fullName>
    </submittedName>
</protein>
<feature type="domain" description="HIRAN" evidence="3">
    <location>
        <begin position="254"/>
        <end position="362"/>
    </location>
</feature>
<dbReference type="AlphaFoldDB" id="A0A1D3TXZ8"/>
<evidence type="ECO:0000259" key="3">
    <source>
        <dbReference type="SMART" id="SM00910"/>
    </source>
</evidence>
<dbReference type="Gene3D" id="3.30.70.2330">
    <property type="match status" value="1"/>
</dbReference>
<gene>
    <name evidence="4" type="ORF">SAMN05421730_10373</name>
</gene>
<accession>A0A1D3TXZ8</accession>
<dbReference type="Proteomes" id="UP000199315">
    <property type="component" value="Unassembled WGS sequence"/>
</dbReference>
<evidence type="ECO:0000313" key="5">
    <source>
        <dbReference type="Proteomes" id="UP000199315"/>
    </source>
</evidence>
<evidence type="ECO:0000256" key="2">
    <source>
        <dbReference type="ARBA" id="ARBA00022801"/>
    </source>
</evidence>
<dbReference type="GO" id="GO:0008270">
    <property type="term" value="F:zinc ion binding"/>
    <property type="evidence" value="ECO:0007669"/>
    <property type="project" value="InterPro"/>
</dbReference>
<organism evidence="4 5">
    <name type="scientific">Anaerobium acetethylicum</name>
    <dbReference type="NCBI Taxonomy" id="1619234"/>
    <lineage>
        <taxon>Bacteria</taxon>
        <taxon>Bacillati</taxon>
        <taxon>Bacillota</taxon>
        <taxon>Clostridia</taxon>
        <taxon>Lachnospirales</taxon>
        <taxon>Lachnospiraceae</taxon>
        <taxon>Anaerobium</taxon>
    </lineage>
</organism>
<dbReference type="SMART" id="SM00910">
    <property type="entry name" value="HIRAN"/>
    <property type="match status" value="1"/>
</dbReference>
<proteinExistence type="predicted"/>
<name>A0A1D3TXZ8_9FIRM</name>
<evidence type="ECO:0000313" key="4">
    <source>
        <dbReference type="EMBL" id="SCP99292.1"/>
    </source>
</evidence>
<dbReference type="GO" id="GO:0016818">
    <property type="term" value="F:hydrolase activity, acting on acid anhydrides, in phosphorus-containing anhydrides"/>
    <property type="evidence" value="ECO:0007669"/>
    <property type="project" value="InterPro"/>
</dbReference>
<dbReference type="OrthoDB" id="2058464at2"/>
<evidence type="ECO:0000256" key="1">
    <source>
        <dbReference type="ARBA" id="ARBA00022723"/>
    </source>
</evidence>
<dbReference type="EMBL" id="FMKA01000037">
    <property type="protein sequence ID" value="SCP99292.1"/>
    <property type="molecule type" value="Genomic_DNA"/>
</dbReference>
<reference evidence="4 5" key="1">
    <citation type="submission" date="2016-09" db="EMBL/GenBank/DDBJ databases">
        <authorList>
            <person name="Capua I."/>
            <person name="De Benedictis P."/>
            <person name="Joannis T."/>
            <person name="Lombin L.H."/>
            <person name="Cattoli G."/>
        </authorList>
    </citation>
    <scope>NUCLEOTIDE SEQUENCE [LARGE SCALE GENOMIC DNA]</scope>
    <source>
        <strain evidence="4 5">GluBS11</strain>
    </source>
</reference>
<dbReference type="Pfam" id="PF08797">
    <property type="entry name" value="HIRAN"/>
    <property type="match status" value="1"/>
</dbReference>